<proteinExistence type="predicted"/>
<dbReference type="AlphaFoldDB" id="A0A366M9R5"/>
<reference evidence="1 2" key="1">
    <citation type="submission" date="2018-06" db="EMBL/GenBank/DDBJ databases">
        <title>Genomic insight into two independent archaeal endosymbiosis events.</title>
        <authorList>
            <person name="Lind A.E."/>
            <person name="Lewis W.H."/>
            <person name="Spang A."/>
            <person name="Guy L."/>
            <person name="Embley M.T."/>
            <person name="Ettema T.J.G."/>
        </authorList>
    </citation>
    <scope>NUCLEOTIDE SEQUENCE [LARGE SCALE GENOMIC DNA]</scope>
    <source>
        <strain evidence="1">NOE</strain>
    </source>
</reference>
<evidence type="ECO:0000313" key="1">
    <source>
        <dbReference type="EMBL" id="RBQ22971.1"/>
    </source>
</evidence>
<gene>
    <name evidence="1" type="ORF">ALNOE001_12280</name>
</gene>
<accession>A0A366M9R5</accession>
<name>A0A366M9R5_9EURY</name>
<evidence type="ECO:0000313" key="2">
    <source>
        <dbReference type="Proteomes" id="UP000253099"/>
    </source>
</evidence>
<organism evidence="1 2">
    <name type="scientific">Candidatus Methanobinarius endosymbioticus</name>
    <dbReference type="NCBI Taxonomy" id="2006182"/>
    <lineage>
        <taxon>Archaea</taxon>
        <taxon>Methanobacteriati</taxon>
        <taxon>Methanobacteriota</taxon>
        <taxon>Methanomada group</taxon>
        <taxon>Methanobacteria</taxon>
        <taxon>Methanobacteriales</taxon>
        <taxon>Methanobacteriaceae</taxon>
        <taxon>Candidatus Methanobinarius</taxon>
    </lineage>
</organism>
<comment type="caution">
    <text evidence="1">The sequence shown here is derived from an EMBL/GenBank/DDBJ whole genome shotgun (WGS) entry which is preliminary data.</text>
</comment>
<keyword evidence="2" id="KW-1185">Reference proteome</keyword>
<protein>
    <submittedName>
        <fullName evidence="1">Uncharacterized protein</fullName>
    </submittedName>
</protein>
<sequence>MSMSKKIYYINSDPIYESYEEWLLEESSFVFLFMYGPSYKFDANNILNNTKANNDFKVTYCFGTYDDFLDDLNINFLGANRTNNTPHTFENTVVGSYFKADYGENVDASILNENMKNLFSYILYLLEETSTNQLNDIKKASKMDPSWEYVIQDVHGILDLLKTM</sequence>
<dbReference type="Proteomes" id="UP000253099">
    <property type="component" value="Unassembled WGS sequence"/>
</dbReference>
<dbReference type="EMBL" id="NIZT01000030">
    <property type="protein sequence ID" value="RBQ22971.1"/>
    <property type="molecule type" value="Genomic_DNA"/>
</dbReference>